<dbReference type="InterPro" id="IPR037046">
    <property type="entry name" value="AlkA_N_sf"/>
</dbReference>
<dbReference type="Gene3D" id="1.10.1670.10">
    <property type="entry name" value="Helix-hairpin-Helix base-excision DNA repair enzymes (C-terminal)"/>
    <property type="match status" value="1"/>
</dbReference>
<dbReference type="InterPro" id="IPR051912">
    <property type="entry name" value="Alkylbase_DNA_Glycosylase/TA"/>
</dbReference>
<evidence type="ECO:0000313" key="7">
    <source>
        <dbReference type="EMBL" id="MFC5865356.1"/>
    </source>
</evidence>
<dbReference type="InterPro" id="IPR023170">
    <property type="entry name" value="HhH_base_excis_C"/>
</dbReference>
<evidence type="ECO:0000256" key="1">
    <source>
        <dbReference type="ARBA" id="ARBA00000086"/>
    </source>
</evidence>
<dbReference type="InterPro" id="IPR011257">
    <property type="entry name" value="DNA_glycosylase"/>
</dbReference>
<dbReference type="InterPro" id="IPR010316">
    <property type="entry name" value="AlkA_N"/>
</dbReference>
<sequence>MQSVPLQTCELPFSPPYDWEAMLVFFRAHKLPYVEMVDDSGYERVISTRHGLGWFRVERHSTWRALALSVWNGTEEDANKVSIAVRKMFDLDANPIVLRKAMKGDGFLSKLWAQYPGLRLARSWSSFETMFAAVLGQVVSLQFGRMLTKELVQAAGTVALHPKTSESIFLFPSVKQILDADLSSVRTSEQRKSTIRELARTIDGGALDRTAMDSPNELRRVLCNIAGIGAWTAEYVAMRGFGDNDAFPTTDYALKQELKRHPEINIDAVRPWRGYAAVALWKNFADLKKTQIENVS</sequence>
<evidence type="ECO:0000256" key="4">
    <source>
        <dbReference type="ARBA" id="ARBA00023204"/>
    </source>
</evidence>
<dbReference type="SMART" id="SM00478">
    <property type="entry name" value="ENDO3c"/>
    <property type="match status" value="1"/>
</dbReference>
<comment type="catalytic activity">
    <reaction evidence="1">
        <text>Hydrolysis of alkylated DNA, releasing 3-methyladenine, 3-methylguanine, 7-methylguanine and 7-methyladenine.</text>
        <dbReference type="EC" id="3.2.2.21"/>
    </reaction>
</comment>
<dbReference type="Gene3D" id="3.30.310.20">
    <property type="entry name" value="DNA-3-methyladenine glycosylase AlkA, N-terminal domain"/>
    <property type="match status" value="1"/>
</dbReference>
<evidence type="ECO:0000256" key="2">
    <source>
        <dbReference type="ARBA" id="ARBA00012000"/>
    </source>
</evidence>
<protein>
    <recommendedName>
        <fullName evidence="2">DNA-3-methyladenine glycosylase II</fullName>
        <ecNumber evidence="2">3.2.2.21</ecNumber>
    </recommendedName>
</protein>
<dbReference type="PANTHER" id="PTHR43003">
    <property type="entry name" value="DNA-3-METHYLADENINE GLYCOSYLASE"/>
    <property type="match status" value="1"/>
</dbReference>
<name>A0ABW1EM87_9BACT</name>
<organism evidence="7 8">
    <name type="scientific">Acidicapsa dinghuensis</name>
    <dbReference type="NCBI Taxonomy" id="2218256"/>
    <lineage>
        <taxon>Bacteria</taxon>
        <taxon>Pseudomonadati</taxon>
        <taxon>Acidobacteriota</taxon>
        <taxon>Terriglobia</taxon>
        <taxon>Terriglobales</taxon>
        <taxon>Acidobacteriaceae</taxon>
        <taxon>Acidicapsa</taxon>
    </lineage>
</organism>
<dbReference type="Pfam" id="PF06029">
    <property type="entry name" value="AlkA_N"/>
    <property type="match status" value="1"/>
</dbReference>
<dbReference type="Gene3D" id="1.10.340.30">
    <property type="entry name" value="Hypothetical protein, domain 2"/>
    <property type="match status" value="1"/>
</dbReference>
<keyword evidence="8" id="KW-1185">Reference proteome</keyword>
<feature type="domain" description="HhH-GPD" evidence="5">
    <location>
        <begin position="135"/>
        <end position="290"/>
    </location>
</feature>
<dbReference type="SMART" id="SM01009">
    <property type="entry name" value="AlkA_N"/>
    <property type="match status" value="1"/>
</dbReference>
<evidence type="ECO:0000259" key="6">
    <source>
        <dbReference type="SMART" id="SM01009"/>
    </source>
</evidence>
<dbReference type="EC" id="3.2.2.21" evidence="2"/>
<evidence type="ECO:0000313" key="8">
    <source>
        <dbReference type="Proteomes" id="UP001596091"/>
    </source>
</evidence>
<dbReference type="SUPFAM" id="SSF48150">
    <property type="entry name" value="DNA-glycosylase"/>
    <property type="match status" value="1"/>
</dbReference>
<gene>
    <name evidence="7" type="ORF">ACFPT7_23835</name>
</gene>
<dbReference type="Proteomes" id="UP001596091">
    <property type="component" value="Unassembled WGS sequence"/>
</dbReference>
<evidence type="ECO:0000259" key="5">
    <source>
        <dbReference type="SMART" id="SM00478"/>
    </source>
</evidence>
<comment type="caution">
    <text evidence="7">The sequence shown here is derived from an EMBL/GenBank/DDBJ whole genome shotgun (WGS) entry which is preliminary data.</text>
</comment>
<proteinExistence type="predicted"/>
<evidence type="ECO:0000256" key="3">
    <source>
        <dbReference type="ARBA" id="ARBA00022763"/>
    </source>
</evidence>
<dbReference type="PANTHER" id="PTHR43003:SF13">
    <property type="entry name" value="DNA-3-METHYLADENINE GLYCOSYLASE 2"/>
    <property type="match status" value="1"/>
</dbReference>
<dbReference type="InterPro" id="IPR003265">
    <property type="entry name" value="HhH-GPD_domain"/>
</dbReference>
<keyword evidence="4" id="KW-0234">DNA repair</keyword>
<reference evidence="8" key="1">
    <citation type="journal article" date="2019" name="Int. J. Syst. Evol. Microbiol.">
        <title>The Global Catalogue of Microorganisms (GCM) 10K type strain sequencing project: providing services to taxonomists for standard genome sequencing and annotation.</title>
        <authorList>
            <consortium name="The Broad Institute Genomics Platform"/>
            <consortium name="The Broad Institute Genome Sequencing Center for Infectious Disease"/>
            <person name="Wu L."/>
            <person name="Ma J."/>
        </authorList>
    </citation>
    <scope>NUCLEOTIDE SEQUENCE [LARGE SCALE GENOMIC DNA]</scope>
    <source>
        <strain evidence="8">JCM 4087</strain>
    </source>
</reference>
<dbReference type="RefSeq" id="WP_263342405.1">
    <property type="nucleotide sequence ID" value="NZ_JAGSYH010000011.1"/>
</dbReference>
<keyword evidence="3" id="KW-0227">DNA damage</keyword>
<dbReference type="SUPFAM" id="SSF55945">
    <property type="entry name" value="TATA-box binding protein-like"/>
    <property type="match status" value="1"/>
</dbReference>
<accession>A0ABW1EM87</accession>
<dbReference type="EMBL" id="JBHSPH010000019">
    <property type="protein sequence ID" value="MFC5865356.1"/>
    <property type="molecule type" value="Genomic_DNA"/>
</dbReference>
<feature type="domain" description="DNA-3-methyladenine glycosylase AlkA N-terminal" evidence="6">
    <location>
        <begin position="8"/>
        <end position="125"/>
    </location>
</feature>